<reference evidence="1" key="1">
    <citation type="submission" date="2020-10" db="EMBL/GenBank/DDBJ databases">
        <title>The Whole-Genome Sequence of Metschnikowia persimmonesis, a Novel Endophytic Yeast Species Isolated from Medicinal Plant Diospyros kaki Thumb.</title>
        <authorList>
            <person name="Rahmat E."/>
            <person name="Kang Y."/>
        </authorList>
    </citation>
    <scope>NUCLEOTIDE SEQUENCE</scope>
    <source>
        <strain evidence="1">KIOM G15050</strain>
    </source>
</reference>
<evidence type="ECO:0000313" key="2">
    <source>
        <dbReference type="Proteomes" id="UP000649328"/>
    </source>
</evidence>
<name>A0A8H7L882_9ASCO</name>
<dbReference type="Proteomes" id="UP000649328">
    <property type="component" value="Unassembled WGS sequence"/>
</dbReference>
<accession>A0A8H7L882</accession>
<evidence type="ECO:0000313" key="1">
    <source>
        <dbReference type="EMBL" id="KAF8000356.1"/>
    </source>
</evidence>
<gene>
    <name evidence="1" type="ORF">HF325_005285</name>
</gene>
<proteinExistence type="predicted"/>
<keyword evidence="2" id="KW-1185">Reference proteome</keyword>
<sequence length="106" mass="11889">MGPSKWSFPDALDESESNVVSEDALANDEAFEMVRNIVGDKELSGSIFKQFPWTNISNTRAIAKRINPPEKEIRERYATSLVAKIASQIRSITHTEAHTPLKSSRE</sequence>
<comment type="caution">
    <text evidence="1">The sequence shown here is derived from an EMBL/GenBank/DDBJ whole genome shotgun (WGS) entry which is preliminary data.</text>
</comment>
<dbReference type="AlphaFoldDB" id="A0A8H7L882"/>
<organism evidence="1 2">
    <name type="scientific">Metschnikowia pulcherrima</name>
    <dbReference type="NCBI Taxonomy" id="27326"/>
    <lineage>
        <taxon>Eukaryota</taxon>
        <taxon>Fungi</taxon>
        <taxon>Dikarya</taxon>
        <taxon>Ascomycota</taxon>
        <taxon>Saccharomycotina</taxon>
        <taxon>Pichiomycetes</taxon>
        <taxon>Metschnikowiaceae</taxon>
        <taxon>Metschnikowia</taxon>
    </lineage>
</organism>
<protein>
    <submittedName>
        <fullName evidence="1">Uncharacterized protein</fullName>
    </submittedName>
</protein>
<dbReference type="EMBL" id="JACBPP010000007">
    <property type="protein sequence ID" value="KAF8000356.1"/>
    <property type="molecule type" value="Genomic_DNA"/>
</dbReference>